<protein>
    <recommendedName>
        <fullName evidence="2">DUF1064 domain-containing protein</fullName>
    </recommendedName>
</protein>
<organism evidence="1">
    <name type="scientific">marine sediment metagenome</name>
    <dbReference type="NCBI Taxonomy" id="412755"/>
    <lineage>
        <taxon>unclassified sequences</taxon>
        <taxon>metagenomes</taxon>
        <taxon>ecological metagenomes</taxon>
    </lineage>
</organism>
<name>X1TMA3_9ZZZZ</name>
<gene>
    <name evidence="1" type="ORF">S12H4_39789</name>
</gene>
<accession>X1TMA3</accession>
<proteinExistence type="predicted"/>
<dbReference type="AlphaFoldDB" id="X1TMA3"/>
<reference evidence="1" key="1">
    <citation type="journal article" date="2014" name="Front. Microbiol.">
        <title>High frequency of phylogenetically diverse reductive dehalogenase-homologous genes in deep subseafloor sedimentary metagenomes.</title>
        <authorList>
            <person name="Kawai M."/>
            <person name="Futagami T."/>
            <person name="Toyoda A."/>
            <person name="Takaki Y."/>
            <person name="Nishi S."/>
            <person name="Hori S."/>
            <person name="Arai W."/>
            <person name="Tsubouchi T."/>
            <person name="Morono Y."/>
            <person name="Uchiyama I."/>
            <person name="Ito T."/>
            <person name="Fujiyama A."/>
            <person name="Inagaki F."/>
            <person name="Takami H."/>
        </authorList>
    </citation>
    <scope>NUCLEOTIDE SEQUENCE</scope>
    <source>
        <strain evidence="1">Expedition CK06-06</strain>
    </source>
</reference>
<dbReference type="Pfam" id="PF06356">
    <property type="entry name" value="DUF1064"/>
    <property type="match status" value="1"/>
</dbReference>
<sequence length="111" mass="13129">MKPIHRPKTMNKTEALYAENLENKKKAGIIIDWKFEAMKFRLGDGANGTNRPAFFTPDFFVIHNNHFELIEVKGFFREAAKVRMKTARELYPWLAWTLVKVFKGGWQYEDF</sequence>
<evidence type="ECO:0000313" key="1">
    <source>
        <dbReference type="EMBL" id="GAI88705.1"/>
    </source>
</evidence>
<evidence type="ECO:0008006" key="2">
    <source>
        <dbReference type="Google" id="ProtNLM"/>
    </source>
</evidence>
<comment type="caution">
    <text evidence="1">The sequence shown here is derived from an EMBL/GenBank/DDBJ whole genome shotgun (WGS) entry which is preliminary data.</text>
</comment>
<dbReference type="InterPro" id="IPR009414">
    <property type="entry name" value="DUF1064"/>
</dbReference>
<dbReference type="EMBL" id="BARW01024085">
    <property type="protein sequence ID" value="GAI88705.1"/>
    <property type="molecule type" value="Genomic_DNA"/>
</dbReference>
<dbReference type="Gene3D" id="3.40.91.30">
    <property type="match status" value="1"/>
</dbReference>